<keyword evidence="5" id="KW-1185">Reference proteome</keyword>
<name>A0A9D4MA72_DREPO</name>
<dbReference type="EMBL" id="JAIWYP010000002">
    <property type="protein sequence ID" value="KAH3873620.1"/>
    <property type="molecule type" value="Genomic_DNA"/>
</dbReference>
<dbReference type="AlphaFoldDB" id="A0A9D4MA72"/>
<reference evidence="4" key="2">
    <citation type="submission" date="2020-11" db="EMBL/GenBank/DDBJ databases">
        <authorList>
            <person name="McCartney M.A."/>
            <person name="Auch B."/>
            <person name="Kono T."/>
            <person name="Mallez S."/>
            <person name="Becker A."/>
            <person name="Gohl D.M."/>
            <person name="Silverstein K.A.T."/>
            <person name="Koren S."/>
            <person name="Bechman K.B."/>
            <person name="Herman A."/>
            <person name="Abrahante J.E."/>
            <person name="Garbe J."/>
        </authorList>
    </citation>
    <scope>NUCLEOTIDE SEQUENCE</scope>
    <source>
        <strain evidence="4">Duluth1</strain>
        <tissue evidence="4">Whole animal</tissue>
    </source>
</reference>
<evidence type="ECO:0000256" key="2">
    <source>
        <dbReference type="SAM" id="Coils"/>
    </source>
</evidence>
<evidence type="ECO:0000256" key="1">
    <source>
        <dbReference type="PROSITE-ProRule" id="PRU00024"/>
    </source>
</evidence>
<dbReference type="InterPro" id="IPR011042">
    <property type="entry name" value="6-blade_b-propeller_TolB-like"/>
</dbReference>
<dbReference type="PANTHER" id="PTHR25462:SF296">
    <property type="entry name" value="MEIOTIC P26, ISOFORM F"/>
    <property type="match status" value="1"/>
</dbReference>
<dbReference type="PANTHER" id="PTHR25462">
    <property type="entry name" value="BONUS, ISOFORM C-RELATED"/>
    <property type="match status" value="1"/>
</dbReference>
<keyword evidence="1" id="KW-0479">Metal-binding</keyword>
<evidence type="ECO:0000313" key="4">
    <source>
        <dbReference type="EMBL" id="KAH3873620.1"/>
    </source>
</evidence>
<organism evidence="4 5">
    <name type="scientific">Dreissena polymorpha</name>
    <name type="common">Zebra mussel</name>
    <name type="synonym">Mytilus polymorpha</name>
    <dbReference type="NCBI Taxonomy" id="45954"/>
    <lineage>
        <taxon>Eukaryota</taxon>
        <taxon>Metazoa</taxon>
        <taxon>Spiralia</taxon>
        <taxon>Lophotrochozoa</taxon>
        <taxon>Mollusca</taxon>
        <taxon>Bivalvia</taxon>
        <taxon>Autobranchia</taxon>
        <taxon>Heteroconchia</taxon>
        <taxon>Euheterodonta</taxon>
        <taxon>Imparidentia</taxon>
        <taxon>Neoheterodontei</taxon>
        <taxon>Myida</taxon>
        <taxon>Dreissenoidea</taxon>
        <taxon>Dreissenidae</taxon>
        <taxon>Dreissena</taxon>
    </lineage>
</organism>
<dbReference type="Proteomes" id="UP000828390">
    <property type="component" value="Unassembled WGS sequence"/>
</dbReference>
<evidence type="ECO:0000313" key="5">
    <source>
        <dbReference type="Proteomes" id="UP000828390"/>
    </source>
</evidence>
<reference evidence="4" key="1">
    <citation type="journal article" date="2019" name="bioRxiv">
        <title>The Genome of the Zebra Mussel, Dreissena polymorpha: A Resource for Invasive Species Research.</title>
        <authorList>
            <person name="McCartney M.A."/>
            <person name="Auch B."/>
            <person name="Kono T."/>
            <person name="Mallez S."/>
            <person name="Zhang Y."/>
            <person name="Obille A."/>
            <person name="Becker A."/>
            <person name="Abrahante J.E."/>
            <person name="Garbe J."/>
            <person name="Badalamenti J.P."/>
            <person name="Herman A."/>
            <person name="Mangelson H."/>
            <person name="Liachko I."/>
            <person name="Sullivan S."/>
            <person name="Sone E.D."/>
            <person name="Koren S."/>
            <person name="Silverstein K.A.T."/>
            <person name="Beckman K.B."/>
            <person name="Gohl D.M."/>
        </authorList>
    </citation>
    <scope>NUCLEOTIDE SEQUENCE</scope>
    <source>
        <strain evidence="4">Duluth1</strain>
        <tissue evidence="4">Whole animal</tissue>
    </source>
</reference>
<accession>A0A9D4MA72</accession>
<dbReference type="OrthoDB" id="6174256at2759"/>
<evidence type="ECO:0000259" key="3">
    <source>
        <dbReference type="PROSITE" id="PS50119"/>
    </source>
</evidence>
<dbReference type="PROSITE" id="PS50119">
    <property type="entry name" value="ZF_BBOX"/>
    <property type="match status" value="2"/>
</dbReference>
<sequence length="603" mass="68866">MATYFSSSIRKGSDVFFEFPCITCQGNDRNTEAQFYCTECSKAYCGKCVEHHNVLYMKHAIMGKEAISKWSVTNVDARERCQEHKQELTGFCEDHKELLCHVCHVYNHQKCSHVVIIADKLKDLQQTGEYKKMSALFDSYYRLLILKKNSLEKSIQFHEKSCDKIREEINELRKKINDELDQLERNTVKELDALLTTLRASIQTDIFKCYESIKQMSRVQDDWVSIQNKSGTIHFRKYISCLDQSLRIESTLKEMEVQREMILTFYPDRSIQKTLSTLSDLGDIIGEVRESQTASKVTPDEVTKKRKPQSCNTVTSRHINALSNMNTSAGQPGQVRLIKTKYRVRVKSETNTCRISGICETGAGDLLITDWWNKNVKLLDQDYKVVARYDLPDTPLSMCSIDSNQVAVAVGNSGVLLMRVTNGCLRHKRTLNIEHSCTGIAHHHGNLYITSRDALYLYTVDGRLVSKMYENTLRRWTVTSCAVSPDGQRIYVANEETKQLFTLSSNGRVISTLSDPSLKWSYPPVLPGIHLMDSGEILVCGDLSNTIIEVDRDGRQRLAEVISEKDEVIKPMSVYYSYNTSSYIVGMDGNDHIMVCKKCKKKK</sequence>
<keyword evidence="1" id="KW-0863">Zinc-finger</keyword>
<dbReference type="GO" id="GO:0008270">
    <property type="term" value="F:zinc ion binding"/>
    <property type="evidence" value="ECO:0007669"/>
    <property type="project" value="UniProtKB-KW"/>
</dbReference>
<dbReference type="GO" id="GO:0061630">
    <property type="term" value="F:ubiquitin protein ligase activity"/>
    <property type="evidence" value="ECO:0007669"/>
    <property type="project" value="TreeGrafter"/>
</dbReference>
<feature type="domain" description="B box-type" evidence="3">
    <location>
        <begin position="76"/>
        <end position="118"/>
    </location>
</feature>
<keyword evidence="1" id="KW-0862">Zinc</keyword>
<comment type="caution">
    <text evidence="4">The sequence shown here is derived from an EMBL/GenBank/DDBJ whole genome shotgun (WGS) entry which is preliminary data.</text>
</comment>
<dbReference type="InterPro" id="IPR047153">
    <property type="entry name" value="TRIM45/56/19-like"/>
</dbReference>
<protein>
    <recommendedName>
        <fullName evidence="3">B box-type domain-containing protein</fullName>
    </recommendedName>
</protein>
<proteinExistence type="predicted"/>
<dbReference type="SUPFAM" id="SSF75011">
    <property type="entry name" value="3-carboxy-cis,cis-mucoante lactonizing enzyme"/>
    <property type="match status" value="1"/>
</dbReference>
<dbReference type="Gene3D" id="3.30.160.60">
    <property type="entry name" value="Classic Zinc Finger"/>
    <property type="match status" value="1"/>
</dbReference>
<dbReference type="Gene3D" id="2.120.10.30">
    <property type="entry name" value="TolB, C-terminal domain"/>
    <property type="match status" value="1"/>
</dbReference>
<gene>
    <name evidence="4" type="ORF">DPMN_036858</name>
</gene>
<keyword evidence="2" id="KW-0175">Coiled coil</keyword>
<feature type="domain" description="B box-type" evidence="3">
    <location>
        <begin position="24"/>
        <end position="64"/>
    </location>
</feature>
<feature type="coiled-coil region" evidence="2">
    <location>
        <begin position="148"/>
        <end position="193"/>
    </location>
</feature>
<dbReference type="InterPro" id="IPR000315">
    <property type="entry name" value="Znf_B-box"/>
</dbReference>
<dbReference type="SUPFAM" id="SSF57845">
    <property type="entry name" value="B-box zinc-binding domain"/>
    <property type="match status" value="1"/>
</dbReference>